<dbReference type="SUPFAM" id="SSF53474">
    <property type="entry name" value="alpha/beta-Hydrolases"/>
    <property type="match status" value="1"/>
</dbReference>
<accession>A0A9W4U8H8</accession>
<evidence type="ECO:0000259" key="2">
    <source>
        <dbReference type="Pfam" id="PF12697"/>
    </source>
</evidence>
<dbReference type="Pfam" id="PF12697">
    <property type="entry name" value="Abhydrolase_6"/>
    <property type="match status" value="1"/>
</dbReference>
<name>A0A9W4U8H8_9PLEO</name>
<dbReference type="PANTHER" id="PTHR12277:SF81">
    <property type="entry name" value="PROTEIN ABHD13"/>
    <property type="match status" value="1"/>
</dbReference>
<reference evidence="3" key="1">
    <citation type="submission" date="2023-01" db="EMBL/GenBank/DDBJ databases">
        <authorList>
            <person name="Van Ghelder C."/>
            <person name="Rancurel C."/>
        </authorList>
    </citation>
    <scope>NUCLEOTIDE SEQUENCE</scope>
    <source>
        <strain evidence="3">CNCM I-4278</strain>
    </source>
</reference>
<dbReference type="EMBL" id="CAOQHR010000002">
    <property type="protein sequence ID" value="CAI6309092.1"/>
    <property type="molecule type" value="Genomic_DNA"/>
</dbReference>
<evidence type="ECO:0000313" key="3">
    <source>
        <dbReference type="EMBL" id="CAI6309092.1"/>
    </source>
</evidence>
<dbReference type="OrthoDB" id="446723at2759"/>
<keyword evidence="1" id="KW-1133">Transmembrane helix</keyword>
<proteinExistence type="predicted"/>
<dbReference type="AlphaFoldDB" id="A0A9W4U8H8"/>
<evidence type="ECO:0000313" key="4">
    <source>
        <dbReference type="Proteomes" id="UP001152607"/>
    </source>
</evidence>
<dbReference type="InterPro" id="IPR029058">
    <property type="entry name" value="AB_hydrolase_fold"/>
</dbReference>
<dbReference type="Proteomes" id="UP001152607">
    <property type="component" value="Unassembled WGS sequence"/>
</dbReference>
<feature type="domain" description="AB hydrolase-1" evidence="2">
    <location>
        <begin position="125"/>
        <end position="212"/>
    </location>
</feature>
<keyword evidence="1" id="KW-0812">Transmembrane</keyword>
<evidence type="ECO:0000256" key="1">
    <source>
        <dbReference type="SAM" id="Phobius"/>
    </source>
</evidence>
<protein>
    <recommendedName>
        <fullName evidence="2">AB hydrolase-1 domain-containing protein</fullName>
    </recommendedName>
</protein>
<dbReference type="Gene3D" id="3.40.50.1820">
    <property type="entry name" value="alpha/beta hydrolase"/>
    <property type="match status" value="1"/>
</dbReference>
<sequence>MPTASAVTTPLFGTVAGIVAVYLGFVSLLTIPVIQDHVIYLHKVTLTWSQDVNIPEQWGFLRNQVTPFHLKTPDGETLKAWHILPLQTYHENIEELKREPIGLCESIKKSTSIKLLKEDPTAQLVIYFHGAAGTLGSGWRPQSYGAMSAAAPNTHVLAIDYRSFGSSTGWPSEAGLLTDALTLAKFALDDVGIPPDRIVVFAQSLGTAVATTLVHTLALRP</sequence>
<keyword evidence="1" id="KW-0472">Membrane</keyword>
<dbReference type="InterPro" id="IPR000073">
    <property type="entry name" value="AB_hydrolase_1"/>
</dbReference>
<comment type="caution">
    <text evidence="3">The sequence shown here is derived from an EMBL/GenBank/DDBJ whole genome shotgun (WGS) entry which is preliminary data.</text>
</comment>
<organism evidence="3 4">
    <name type="scientific">Periconia digitata</name>
    <dbReference type="NCBI Taxonomy" id="1303443"/>
    <lineage>
        <taxon>Eukaryota</taxon>
        <taxon>Fungi</taxon>
        <taxon>Dikarya</taxon>
        <taxon>Ascomycota</taxon>
        <taxon>Pezizomycotina</taxon>
        <taxon>Dothideomycetes</taxon>
        <taxon>Pleosporomycetidae</taxon>
        <taxon>Pleosporales</taxon>
        <taxon>Massarineae</taxon>
        <taxon>Periconiaceae</taxon>
        <taxon>Periconia</taxon>
    </lineage>
</organism>
<feature type="transmembrane region" description="Helical" evidence="1">
    <location>
        <begin position="12"/>
        <end position="34"/>
    </location>
</feature>
<keyword evidence="4" id="KW-1185">Reference proteome</keyword>
<gene>
    <name evidence="3" type="ORF">PDIGIT_LOCUS3143</name>
</gene>
<dbReference type="PANTHER" id="PTHR12277">
    <property type="entry name" value="ALPHA/BETA HYDROLASE DOMAIN-CONTAINING PROTEIN"/>
    <property type="match status" value="1"/>
</dbReference>